<name>A0A1W9S2W8_9BACT</name>
<gene>
    <name evidence="1" type="ORF">B6D57_01325</name>
</gene>
<dbReference type="EMBL" id="NATQ01000016">
    <property type="protein sequence ID" value="OQX91005.1"/>
    <property type="molecule type" value="Genomic_DNA"/>
</dbReference>
<dbReference type="Proteomes" id="UP000192611">
    <property type="component" value="Unassembled WGS sequence"/>
</dbReference>
<evidence type="ECO:0000313" key="1">
    <source>
        <dbReference type="EMBL" id="OQX91005.1"/>
    </source>
</evidence>
<accession>A0A1W9S2W8</accession>
<organism evidence="1 2">
    <name type="scientific">Candidatus Coatesbacteria bacterium 4484_99</name>
    <dbReference type="NCBI Taxonomy" id="1970774"/>
    <lineage>
        <taxon>Bacteria</taxon>
        <taxon>Candidatus Coatesiibacteriota</taxon>
    </lineage>
</organism>
<proteinExistence type="predicted"/>
<protein>
    <submittedName>
        <fullName evidence="1">Uncharacterized protein</fullName>
    </submittedName>
</protein>
<comment type="caution">
    <text evidence="1">The sequence shown here is derived from an EMBL/GenBank/DDBJ whole genome shotgun (WGS) entry which is preliminary data.</text>
</comment>
<dbReference type="AlphaFoldDB" id="A0A1W9S2W8"/>
<sequence>MAENKGLGDIEELAERMVEELYNQIGPDAVEEAKAMGMATSIYASEIEKKKSEFLKQVDIDKGKASEIFDKMVSKKFYM</sequence>
<reference evidence="2" key="1">
    <citation type="submission" date="2017-03" db="EMBL/GenBank/DDBJ databases">
        <title>Novel pathways for hydrocarbon cycling and metabolic interdependencies in hydrothermal sediment communities.</title>
        <authorList>
            <person name="Dombrowski N."/>
            <person name="Seitz K."/>
            <person name="Teske A."/>
            <person name="Baker B."/>
        </authorList>
    </citation>
    <scope>NUCLEOTIDE SEQUENCE [LARGE SCALE GENOMIC DNA]</scope>
</reference>
<evidence type="ECO:0000313" key="2">
    <source>
        <dbReference type="Proteomes" id="UP000192611"/>
    </source>
</evidence>